<reference evidence="1 3" key="2">
    <citation type="submission" date="2018-03" db="EMBL/GenBank/DDBJ databases">
        <title>Genomic Encyclopedia of Archaeal and Bacterial Type Strains, Phase II (KMG-II): from individual species to whole genera.</title>
        <authorList>
            <person name="Goeker M."/>
        </authorList>
    </citation>
    <scope>NUCLEOTIDE SEQUENCE [LARGE SCALE GENOMIC DNA]</scope>
    <source>
        <strain evidence="1 3">DSM 25227</strain>
    </source>
</reference>
<name>A0A2Y9B1D5_9RHOB</name>
<evidence type="ECO:0000313" key="2">
    <source>
        <dbReference type="EMBL" id="SSA48737.1"/>
    </source>
</evidence>
<proteinExistence type="predicted"/>
<dbReference type="RefSeq" id="WP_109565219.1">
    <property type="nucleotide sequence ID" value="NZ_QGDJ01000008.1"/>
</dbReference>
<dbReference type="EMBL" id="UETC01000008">
    <property type="protein sequence ID" value="SSA48737.1"/>
    <property type="molecule type" value="Genomic_DNA"/>
</dbReference>
<sequence length="127" mass="13789">MTETLTLPAKTEAVEFDHDVLADLCSLHGAEIETFLTEYLLHIGRLIDRTARLLRQGDVARLERTCLDLAELSRTIGMRTVTQAAHAVRDAIAAEDPAALAACGARLVRLGHPAAIETWTVRTATTA</sequence>
<dbReference type="SUPFAM" id="SSF47226">
    <property type="entry name" value="Histidine-containing phosphotransfer domain, HPT domain"/>
    <property type="match status" value="1"/>
</dbReference>
<keyword evidence="3" id="KW-1185">Reference proteome</keyword>
<evidence type="ECO:0000313" key="4">
    <source>
        <dbReference type="Proteomes" id="UP000251571"/>
    </source>
</evidence>
<organism evidence="2 4">
    <name type="scientific">Jannaschia seohaensis</name>
    <dbReference type="NCBI Taxonomy" id="475081"/>
    <lineage>
        <taxon>Bacteria</taxon>
        <taxon>Pseudomonadati</taxon>
        <taxon>Pseudomonadota</taxon>
        <taxon>Alphaproteobacteria</taxon>
        <taxon>Rhodobacterales</taxon>
        <taxon>Roseobacteraceae</taxon>
        <taxon>Jannaschia</taxon>
    </lineage>
</organism>
<dbReference type="OrthoDB" id="7658855at2"/>
<dbReference type="Proteomes" id="UP000245839">
    <property type="component" value="Unassembled WGS sequence"/>
</dbReference>
<reference evidence="2 4" key="1">
    <citation type="submission" date="2016-10" db="EMBL/GenBank/DDBJ databases">
        <authorList>
            <person name="Cai Z."/>
        </authorList>
    </citation>
    <scope>NUCLEOTIDE SEQUENCE [LARGE SCALE GENOMIC DNA]</scope>
    <source>
        <strain evidence="2 4">DSM 25227</strain>
    </source>
</reference>
<dbReference type="AlphaFoldDB" id="A0A2Y9B1D5"/>
<evidence type="ECO:0000313" key="1">
    <source>
        <dbReference type="EMBL" id="PWJ16500.1"/>
    </source>
</evidence>
<dbReference type="InterPro" id="IPR036641">
    <property type="entry name" value="HPT_dom_sf"/>
</dbReference>
<accession>A0A2Y9B1D5</accession>
<dbReference type="Proteomes" id="UP000251571">
    <property type="component" value="Unassembled WGS sequence"/>
</dbReference>
<dbReference type="GO" id="GO:0000160">
    <property type="term" value="P:phosphorelay signal transduction system"/>
    <property type="evidence" value="ECO:0007669"/>
    <property type="project" value="InterPro"/>
</dbReference>
<evidence type="ECO:0008006" key="5">
    <source>
        <dbReference type="Google" id="ProtNLM"/>
    </source>
</evidence>
<dbReference type="EMBL" id="QGDJ01000008">
    <property type="protein sequence ID" value="PWJ16500.1"/>
    <property type="molecule type" value="Genomic_DNA"/>
</dbReference>
<gene>
    <name evidence="1" type="ORF">BCF38_10814</name>
    <name evidence="2" type="ORF">SAMN05421539_10814</name>
</gene>
<evidence type="ECO:0000313" key="3">
    <source>
        <dbReference type="Proteomes" id="UP000245839"/>
    </source>
</evidence>
<protein>
    <recommendedName>
        <fullName evidence="5">Hpt domain-containing protein</fullName>
    </recommendedName>
</protein>